<keyword evidence="4" id="KW-0597">Phosphoprotein</keyword>
<reference evidence="8 9" key="1">
    <citation type="submission" date="2019-04" db="EMBL/GenBank/DDBJ databases">
        <title>Geobacter ruber sp. nov., ferric-reducing bacteria isolated from paddy soil.</title>
        <authorList>
            <person name="Xu Z."/>
            <person name="Masuda Y."/>
            <person name="Itoh H."/>
            <person name="Senoo K."/>
        </authorList>
    </citation>
    <scope>NUCLEOTIDE SEQUENCE [LARGE SCALE GENOMIC DNA]</scope>
    <source>
        <strain evidence="8 9">Red88</strain>
    </source>
</reference>
<dbReference type="InterPro" id="IPR050469">
    <property type="entry name" value="Diguanylate_Cyclase"/>
</dbReference>
<dbReference type="InterPro" id="IPR011006">
    <property type="entry name" value="CheY-like_superfamily"/>
</dbReference>
<dbReference type="InterPro" id="IPR043128">
    <property type="entry name" value="Rev_trsase/Diguanyl_cyclase"/>
</dbReference>
<evidence type="ECO:0000256" key="1">
    <source>
        <dbReference type="ARBA" id="ARBA00012528"/>
    </source>
</evidence>
<dbReference type="InterPro" id="IPR001789">
    <property type="entry name" value="Sig_transdc_resp-reg_receiver"/>
</dbReference>
<evidence type="ECO:0000256" key="2">
    <source>
        <dbReference type="ARBA" id="ARBA00034247"/>
    </source>
</evidence>
<dbReference type="FunFam" id="3.30.70.270:FF:000001">
    <property type="entry name" value="Diguanylate cyclase domain protein"/>
    <property type="match status" value="1"/>
</dbReference>
<sequence length="577" mass="63557">MPAAQGLRPGPRALFPHRGVMGGKSTLIATKLKNFRETFMRQLPAKLDAVREAHAALGQGVPANEAVNELYRCFHTLRGESANFGLHALSALAAEGERLARQVRKGEAGPESAWRPLAQELVGRMEREAARTDAPRAMDLQALEVVAAAETFHGMERRVVYLCEHDPLQRLNLATQIGCFGFEVLTFGELEQFRNAVRGGHPDVIVMDLVYPGQPTGGADVMKEIRPELERTIPTVFISSLGDLSSRLAALRAGSDAYFVKPVNITGLCTTLHALTTREAPEPYRIMIVDDDPLLTEMTALILQDAGMETRSLNDPLQALPLLFEFKPDLILMDMYMPGCNGTELARTIRQIEAYFSIPIIFLSSETNADAQFEARRMGGDEFLLKPITPDHLISTVTVLAERMKVIRSSMTTDAMTGLLNHTATRKHLDLAIEDALRGEEALCFAMIDLDRFKEINDQYGHDAGDRVLMALARLLRQRLRTCDVVGRTGGEEFAVILPACDIMEAGHLLEQILESFAAIGFPAGEEYFNSTFSCGVASLDKFGTAEKLYKAADEALYISKEEGRNRVIAVGCEDMA</sequence>
<dbReference type="SMART" id="SM00448">
    <property type="entry name" value="REC"/>
    <property type="match status" value="2"/>
</dbReference>
<organism evidence="8 9">
    <name type="scientific">Oryzomonas rubra</name>
    <dbReference type="NCBI Taxonomy" id="2509454"/>
    <lineage>
        <taxon>Bacteria</taxon>
        <taxon>Pseudomonadati</taxon>
        <taxon>Thermodesulfobacteriota</taxon>
        <taxon>Desulfuromonadia</taxon>
        <taxon>Geobacterales</taxon>
        <taxon>Geobacteraceae</taxon>
        <taxon>Oryzomonas</taxon>
    </lineage>
</organism>
<dbReference type="Pfam" id="PF01627">
    <property type="entry name" value="Hpt"/>
    <property type="match status" value="1"/>
</dbReference>
<dbReference type="SUPFAM" id="SSF55073">
    <property type="entry name" value="Nucleotide cyclase"/>
    <property type="match status" value="1"/>
</dbReference>
<dbReference type="Gene3D" id="3.40.50.2300">
    <property type="match status" value="2"/>
</dbReference>
<proteinExistence type="predicted"/>
<dbReference type="Proteomes" id="UP000324298">
    <property type="component" value="Unassembled WGS sequence"/>
</dbReference>
<gene>
    <name evidence="8" type="ORF">ET418_03750</name>
</gene>
<dbReference type="PANTHER" id="PTHR45138">
    <property type="entry name" value="REGULATORY COMPONENTS OF SENSORY TRANSDUCTION SYSTEM"/>
    <property type="match status" value="1"/>
</dbReference>
<dbReference type="GO" id="GO:0000160">
    <property type="term" value="P:phosphorelay signal transduction system"/>
    <property type="evidence" value="ECO:0007669"/>
    <property type="project" value="InterPro"/>
</dbReference>
<feature type="domain" description="GGDEF" evidence="6">
    <location>
        <begin position="441"/>
        <end position="573"/>
    </location>
</feature>
<dbReference type="GO" id="GO:0043709">
    <property type="term" value="P:cell adhesion involved in single-species biofilm formation"/>
    <property type="evidence" value="ECO:0007669"/>
    <property type="project" value="TreeGrafter"/>
</dbReference>
<feature type="modified residue" description="4-aspartylphosphate" evidence="4">
    <location>
        <position position="334"/>
    </location>
</feature>
<dbReference type="InterPro" id="IPR000160">
    <property type="entry name" value="GGDEF_dom"/>
</dbReference>
<feature type="modified residue" description="4-aspartylphosphate" evidence="4">
    <location>
        <position position="208"/>
    </location>
</feature>
<accession>A0A5A9XLS5</accession>
<feature type="modified residue" description="Phosphohistidine" evidence="3">
    <location>
        <position position="75"/>
    </location>
</feature>
<dbReference type="SMART" id="SM00073">
    <property type="entry name" value="HPT"/>
    <property type="match status" value="1"/>
</dbReference>
<dbReference type="EC" id="2.7.7.65" evidence="1"/>
<dbReference type="PROSITE" id="PS50887">
    <property type="entry name" value="GGDEF"/>
    <property type="match status" value="1"/>
</dbReference>
<dbReference type="GO" id="GO:0004672">
    <property type="term" value="F:protein kinase activity"/>
    <property type="evidence" value="ECO:0007669"/>
    <property type="project" value="UniProtKB-ARBA"/>
</dbReference>
<dbReference type="CDD" id="cd00156">
    <property type="entry name" value="REC"/>
    <property type="match status" value="2"/>
</dbReference>
<evidence type="ECO:0000256" key="3">
    <source>
        <dbReference type="PROSITE-ProRule" id="PRU00110"/>
    </source>
</evidence>
<dbReference type="Gene3D" id="3.30.70.270">
    <property type="match status" value="1"/>
</dbReference>
<dbReference type="GO" id="GO:0005886">
    <property type="term" value="C:plasma membrane"/>
    <property type="evidence" value="ECO:0007669"/>
    <property type="project" value="TreeGrafter"/>
</dbReference>
<dbReference type="InterPro" id="IPR008207">
    <property type="entry name" value="Sig_transdc_His_kin_Hpt_dom"/>
</dbReference>
<dbReference type="EMBL" id="SRSD01000002">
    <property type="protein sequence ID" value="KAA0894087.1"/>
    <property type="molecule type" value="Genomic_DNA"/>
</dbReference>
<comment type="caution">
    <text evidence="8">The sequence shown here is derived from an EMBL/GenBank/DDBJ whole genome shotgun (WGS) entry which is preliminary data.</text>
</comment>
<feature type="domain" description="Response regulatory" evidence="5">
    <location>
        <begin position="285"/>
        <end position="401"/>
    </location>
</feature>
<comment type="catalytic activity">
    <reaction evidence="2">
        <text>2 GTP = 3',3'-c-di-GMP + 2 diphosphate</text>
        <dbReference type="Rhea" id="RHEA:24898"/>
        <dbReference type="ChEBI" id="CHEBI:33019"/>
        <dbReference type="ChEBI" id="CHEBI:37565"/>
        <dbReference type="ChEBI" id="CHEBI:58805"/>
        <dbReference type="EC" id="2.7.7.65"/>
    </reaction>
</comment>
<dbReference type="GO" id="GO:1902201">
    <property type="term" value="P:negative regulation of bacterial-type flagellum-dependent cell motility"/>
    <property type="evidence" value="ECO:0007669"/>
    <property type="project" value="TreeGrafter"/>
</dbReference>
<dbReference type="SMART" id="SM00267">
    <property type="entry name" value="GGDEF"/>
    <property type="match status" value="1"/>
</dbReference>
<dbReference type="GO" id="GO:0052621">
    <property type="term" value="F:diguanylate cyclase activity"/>
    <property type="evidence" value="ECO:0007669"/>
    <property type="project" value="UniProtKB-EC"/>
</dbReference>
<dbReference type="NCBIfam" id="TIGR00254">
    <property type="entry name" value="GGDEF"/>
    <property type="match status" value="1"/>
</dbReference>
<protein>
    <recommendedName>
        <fullName evidence="1">diguanylate cyclase</fullName>
        <ecNumber evidence="1">2.7.7.65</ecNumber>
    </recommendedName>
</protein>
<dbReference type="Pfam" id="PF00990">
    <property type="entry name" value="GGDEF"/>
    <property type="match status" value="1"/>
</dbReference>
<dbReference type="InterPro" id="IPR036641">
    <property type="entry name" value="HPT_dom_sf"/>
</dbReference>
<dbReference type="SUPFAM" id="SSF52172">
    <property type="entry name" value="CheY-like"/>
    <property type="match status" value="2"/>
</dbReference>
<feature type="domain" description="Response regulatory" evidence="5">
    <location>
        <begin position="159"/>
        <end position="276"/>
    </location>
</feature>
<evidence type="ECO:0000313" key="9">
    <source>
        <dbReference type="Proteomes" id="UP000324298"/>
    </source>
</evidence>
<keyword evidence="9" id="KW-1185">Reference proteome</keyword>
<dbReference type="CDD" id="cd01949">
    <property type="entry name" value="GGDEF"/>
    <property type="match status" value="1"/>
</dbReference>
<dbReference type="PROSITE" id="PS50894">
    <property type="entry name" value="HPT"/>
    <property type="match status" value="1"/>
</dbReference>
<dbReference type="PROSITE" id="PS50110">
    <property type="entry name" value="RESPONSE_REGULATORY"/>
    <property type="match status" value="2"/>
</dbReference>
<dbReference type="InterPro" id="IPR029787">
    <property type="entry name" value="Nucleotide_cyclase"/>
</dbReference>
<dbReference type="Gene3D" id="1.20.120.160">
    <property type="entry name" value="HPT domain"/>
    <property type="match status" value="1"/>
</dbReference>
<evidence type="ECO:0000313" key="8">
    <source>
        <dbReference type="EMBL" id="KAA0894087.1"/>
    </source>
</evidence>
<evidence type="ECO:0000259" key="5">
    <source>
        <dbReference type="PROSITE" id="PS50110"/>
    </source>
</evidence>
<dbReference type="OrthoDB" id="9778432at2"/>
<dbReference type="AlphaFoldDB" id="A0A5A9XLS5"/>
<name>A0A5A9XLS5_9BACT</name>
<evidence type="ECO:0000256" key="4">
    <source>
        <dbReference type="PROSITE-ProRule" id="PRU00169"/>
    </source>
</evidence>
<evidence type="ECO:0000259" key="7">
    <source>
        <dbReference type="PROSITE" id="PS50894"/>
    </source>
</evidence>
<dbReference type="SUPFAM" id="SSF47226">
    <property type="entry name" value="Histidine-containing phosphotransfer domain, HPT domain"/>
    <property type="match status" value="1"/>
</dbReference>
<dbReference type="PANTHER" id="PTHR45138:SF9">
    <property type="entry name" value="DIGUANYLATE CYCLASE DGCM-RELATED"/>
    <property type="match status" value="1"/>
</dbReference>
<evidence type="ECO:0000259" key="6">
    <source>
        <dbReference type="PROSITE" id="PS50887"/>
    </source>
</evidence>
<feature type="domain" description="HPt" evidence="7">
    <location>
        <begin position="28"/>
        <end position="135"/>
    </location>
</feature>
<dbReference type="Pfam" id="PF00072">
    <property type="entry name" value="Response_reg"/>
    <property type="match status" value="2"/>
</dbReference>